<dbReference type="SUPFAM" id="SSF51735">
    <property type="entry name" value="NAD(P)-binding Rossmann-fold domains"/>
    <property type="match status" value="1"/>
</dbReference>
<evidence type="ECO:0000313" key="5">
    <source>
        <dbReference type="EMBL" id="WUO47508.1"/>
    </source>
</evidence>
<dbReference type="NCBIfam" id="NF006074">
    <property type="entry name" value="PRK08220.1"/>
    <property type="match status" value="1"/>
</dbReference>
<evidence type="ECO:0000256" key="1">
    <source>
        <dbReference type="ARBA" id="ARBA00006484"/>
    </source>
</evidence>
<protein>
    <recommendedName>
        <fullName evidence="3">2,3-dihydro-2,3-dihydroxybenzoate dehydrogenase</fullName>
        <ecNumber evidence="3">1.3.1.28</ecNumber>
    </recommendedName>
</protein>
<accession>A0ABZ1RLK0</accession>
<evidence type="ECO:0000256" key="3">
    <source>
        <dbReference type="NCBIfam" id="TIGR04316"/>
    </source>
</evidence>
<dbReference type="PROSITE" id="PS00061">
    <property type="entry name" value="ADH_SHORT"/>
    <property type="match status" value="1"/>
</dbReference>
<keyword evidence="6" id="KW-1185">Reference proteome</keyword>
<evidence type="ECO:0000256" key="4">
    <source>
        <dbReference type="RuleBase" id="RU000363"/>
    </source>
</evidence>
<dbReference type="InterPro" id="IPR003560">
    <property type="entry name" value="DHB_DH"/>
</dbReference>
<evidence type="ECO:0000256" key="2">
    <source>
        <dbReference type="ARBA" id="ARBA00023002"/>
    </source>
</evidence>
<dbReference type="InterPro" id="IPR002347">
    <property type="entry name" value="SDR_fam"/>
</dbReference>
<dbReference type="Gene3D" id="3.40.50.720">
    <property type="entry name" value="NAD(P)-binding Rossmann-like Domain"/>
    <property type="match status" value="1"/>
</dbReference>
<dbReference type="NCBIfam" id="TIGR04316">
    <property type="entry name" value="dhbA_paeA"/>
    <property type="match status" value="1"/>
</dbReference>
<dbReference type="EMBL" id="CP108057">
    <property type="protein sequence ID" value="WUO47508.1"/>
    <property type="molecule type" value="Genomic_DNA"/>
</dbReference>
<dbReference type="InterPro" id="IPR020904">
    <property type="entry name" value="Sc_DH/Rdtase_CS"/>
</dbReference>
<evidence type="ECO:0000313" key="6">
    <source>
        <dbReference type="Proteomes" id="UP001432075"/>
    </source>
</evidence>
<dbReference type="PANTHER" id="PTHR42760:SF115">
    <property type="entry name" value="3-OXOACYL-[ACYL-CARRIER-PROTEIN] REDUCTASE FABG"/>
    <property type="match status" value="1"/>
</dbReference>
<dbReference type="RefSeq" id="WP_073797820.1">
    <property type="nucleotide sequence ID" value="NZ_BMVE01000004.1"/>
</dbReference>
<dbReference type="PANTHER" id="PTHR42760">
    <property type="entry name" value="SHORT-CHAIN DEHYDROGENASES/REDUCTASES FAMILY MEMBER"/>
    <property type="match status" value="1"/>
</dbReference>
<dbReference type="Proteomes" id="UP001432075">
    <property type="component" value="Chromosome"/>
</dbReference>
<keyword evidence="2 5" id="KW-0560">Oxidoreductase</keyword>
<sequence length="256" mass="26408">MQGKTALVTGAAGGIGEAVVRALASRGVRVAAVDLNADRLREAAKAAVEDGLDVTAFPADVTLSTEVDEVVAEVESALGPIDYLVNAAGVLRMGPARSLSDEEWAVTFAVNTTGVFFMSRAVVNRMVARESGALVTVASNAAGTARAEMSAYAASKAAATMFTKCLGLEIAKYGIRANLVAPGSTDTPMLTSMWEDDSHARVSIEGNPETFRVGIPLGKLAQPQDVADAVVFLLSDEASHITMHDLTVDGGAALGV</sequence>
<name>A0ABZ1RLK0_9ACTN</name>
<dbReference type="PRINTS" id="PR00080">
    <property type="entry name" value="SDRFAMILY"/>
</dbReference>
<dbReference type="EC" id="1.3.1.28" evidence="3"/>
<dbReference type="PRINTS" id="PR01397">
    <property type="entry name" value="DHBDHDRGNASE"/>
</dbReference>
<proteinExistence type="inferred from homology"/>
<dbReference type="Pfam" id="PF00106">
    <property type="entry name" value="adh_short"/>
    <property type="match status" value="1"/>
</dbReference>
<comment type="similarity">
    <text evidence="1 4">Belongs to the short-chain dehydrogenases/reductases (SDR) family.</text>
</comment>
<reference evidence="5" key="1">
    <citation type="submission" date="2022-10" db="EMBL/GenBank/DDBJ databases">
        <title>The complete genomes of actinobacterial strains from the NBC collection.</title>
        <authorList>
            <person name="Joergensen T.S."/>
            <person name="Alvarez Arevalo M."/>
            <person name="Sterndorff E.B."/>
            <person name="Faurdal D."/>
            <person name="Vuksanovic O."/>
            <person name="Mourched A.-S."/>
            <person name="Charusanti P."/>
            <person name="Shaw S."/>
            <person name="Blin K."/>
            <person name="Weber T."/>
        </authorList>
    </citation>
    <scope>NUCLEOTIDE SEQUENCE</scope>
    <source>
        <strain evidence="5">NBC_00283</strain>
    </source>
</reference>
<dbReference type="GO" id="GO:0008667">
    <property type="term" value="F:2,3-dihydro-2,3-dihydroxybenzoate dehydrogenase activity"/>
    <property type="evidence" value="ECO:0007669"/>
    <property type="project" value="UniProtKB-EC"/>
</dbReference>
<dbReference type="InterPro" id="IPR036291">
    <property type="entry name" value="NAD(P)-bd_dom_sf"/>
</dbReference>
<organism evidence="5 6">
    <name type="scientific">Streptomyces goshikiensis</name>
    <dbReference type="NCBI Taxonomy" id="1942"/>
    <lineage>
        <taxon>Bacteria</taxon>
        <taxon>Bacillati</taxon>
        <taxon>Actinomycetota</taxon>
        <taxon>Actinomycetes</taxon>
        <taxon>Kitasatosporales</taxon>
        <taxon>Streptomycetaceae</taxon>
        <taxon>Streptomyces</taxon>
    </lineage>
</organism>
<gene>
    <name evidence="5" type="ORF">OHU17_17510</name>
</gene>